<organism evidence="4 5">
    <name type="scientific">Nonomuraea salmonea</name>
    <dbReference type="NCBI Taxonomy" id="46181"/>
    <lineage>
        <taxon>Bacteria</taxon>
        <taxon>Bacillati</taxon>
        <taxon>Actinomycetota</taxon>
        <taxon>Actinomycetes</taxon>
        <taxon>Streptosporangiales</taxon>
        <taxon>Streptosporangiaceae</taxon>
        <taxon>Nonomuraea</taxon>
    </lineage>
</organism>
<evidence type="ECO:0000256" key="1">
    <source>
        <dbReference type="ARBA" id="ARBA00006484"/>
    </source>
</evidence>
<gene>
    <name evidence="4" type="ORF">ACFFR3_33205</name>
</gene>
<name>A0ABV5NVL6_9ACTN</name>
<dbReference type="PRINTS" id="PR00080">
    <property type="entry name" value="SDRFAMILY"/>
</dbReference>
<evidence type="ECO:0000256" key="2">
    <source>
        <dbReference type="ARBA" id="ARBA00023002"/>
    </source>
</evidence>
<sequence length="256" mass="26562">MEFMLRRFEGKVALVTGASGVVGRAAALAYAGEGAAVLVAGRDEARLAELVKLIEESGGRASAYAVDVTRSASVAAMVDAAVSRYGRLDIALNAAGIFGTVAPLADYDEDTWDDVVAVNLKGVFLSMKHEIAHMRANGGGTIVNVASNLGAHWRLAGASAYAASKAAVSHLTRTAARDHITDGIRINALSPGPIDSPMSMRPGETREDRDTRMKSSLPIGRVATPDEIAAAALWLSSDESSFVVGTDHVIDGGATA</sequence>
<dbReference type="PANTHER" id="PTHR42760:SF115">
    <property type="entry name" value="3-OXOACYL-[ACYL-CARRIER-PROTEIN] REDUCTASE FABG"/>
    <property type="match status" value="1"/>
</dbReference>
<comment type="similarity">
    <text evidence="1">Belongs to the short-chain dehydrogenases/reductases (SDR) family.</text>
</comment>
<evidence type="ECO:0000256" key="3">
    <source>
        <dbReference type="SAM" id="MobiDB-lite"/>
    </source>
</evidence>
<dbReference type="SUPFAM" id="SSF51735">
    <property type="entry name" value="NAD(P)-binding Rossmann-fold domains"/>
    <property type="match status" value="1"/>
</dbReference>
<dbReference type="Proteomes" id="UP001589568">
    <property type="component" value="Unassembled WGS sequence"/>
</dbReference>
<dbReference type="InterPro" id="IPR036291">
    <property type="entry name" value="NAD(P)-bd_dom_sf"/>
</dbReference>
<reference evidence="4 5" key="1">
    <citation type="submission" date="2024-09" db="EMBL/GenBank/DDBJ databases">
        <authorList>
            <person name="Sun Q."/>
            <person name="Mori K."/>
        </authorList>
    </citation>
    <scope>NUCLEOTIDE SEQUENCE [LARGE SCALE GENOMIC DNA]</scope>
    <source>
        <strain evidence="4 5">JCM 3324</strain>
    </source>
</reference>
<feature type="region of interest" description="Disordered" evidence="3">
    <location>
        <begin position="191"/>
        <end position="213"/>
    </location>
</feature>
<evidence type="ECO:0000313" key="4">
    <source>
        <dbReference type="EMBL" id="MFB9474378.1"/>
    </source>
</evidence>
<dbReference type="Pfam" id="PF13561">
    <property type="entry name" value="adh_short_C2"/>
    <property type="match status" value="1"/>
</dbReference>
<feature type="compositionally biased region" description="Basic and acidic residues" evidence="3">
    <location>
        <begin position="203"/>
        <end position="213"/>
    </location>
</feature>
<accession>A0ABV5NVL6</accession>
<dbReference type="Gene3D" id="3.40.50.720">
    <property type="entry name" value="NAD(P)-binding Rossmann-like Domain"/>
    <property type="match status" value="1"/>
</dbReference>
<dbReference type="PANTHER" id="PTHR42760">
    <property type="entry name" value="SHORT-CHAIN DEHYDROGENASES/REDUCTASES FAMILY MEMBER"/>
    <property type="match status" value="1"/>
</dbReference>
<evidence type="ECO:0000313" key="5">
    <source>
        <dbReference type="Proteomes" id="UP001589568"/>
    </source>
</evidence>
<dbReference type="InterPro" id="IPR020904">
    <property type="entry name" value="Sc_DH/Rdtase_CS"/>
</dbReference>
<comment type="caution">
    <text evidence="4">The sequence shown here is derived from an EMBL/GenBank/DDBJ whole genome shotgun (WGS) entry which is preliminary data.</text>
</comment>
<dbReference type="EMBL" id="JBHMCF010000038">
    <property type="protein sequence ID" value="MFB9474378.1"/>
    <property type="molecule type" value="Genomic_DNA"/>
</dbReference>
<dbReference type="PRINTS" id="PR00081">
    <property type="entry name" value="GDHRDH"/>
</dbReference>
<keyword evidence="5" id="KW-1185">Reference proteome</keyword>
<protein>
    <submittedName>
        <fullName evidence="4">SDR family NAD(P)-dependent oxidoreductase</fullName>
        <ecNumber evidence="4">1.1.1.-</ecNumber>
    </submittedName>
</protein>
<dbReference type="RefSeq" id="WP_379484426.1">
    <property type="nucleotide sequence ID" value="NZ_JBHMCF010000038.1"/>
</dbReference>
<proteinExistence type="inferred from homology"/>
<keyword evidence="2 4" id="KW-0560">Oxidoreductase</keyword>
<dbReference type="CDD" id="cd05233">
    <property type="entry name" value="SDR_c"/>
    <property type="match status" value="1"/>
</dbReference>
<dbReference type="PROSITE" id="PS00061">
    <property type="entry name" value="ADH_SHORT"/>
    <property type="match status" value="1"/>
</dbReference>
<dbReference type="GO" id="GO:0016491">
    <property type="term" value="F:oxidoreductase activity"/>
    <property type="evidence" value="ECO:0007669"/>
    <property type="project" value="UniProtKB-KW"/>
</dbReference>
<dbReference type="EC" id="1.1.1.-" evidence="4"/>
<dbReference type="InterPro" id="IPR002347">
    <property type="entry name" value="SDR_fam"/>
</dbReference>